<name>A0A120MY01_9SPHI</name>
<protein>
    <submittedName>
        <fullName evidence="1">Uncharacterized protein</fullName>
    </submittedName>
</protein>
<organism evidence="1 2">
    <name type="scientific">Mucilaginibacter gotjawali</name>
    <dbReference type="NCBI Taxonomy" id="1550579"/>
    <lineage>
        <taxon>Bacteria</taxon>
        <taxon>Pseudomonadati</taxon>
        <taxon>Bacteroidota</taxon>
        <taxon>Sphingobacteriia</taxon>
        <taxon>Sphingobacteriales</taxon>
        <taxon>Sphingobacteriaceae</taxon>
        <taxon>Mucilaginibacter</taxon>
    </lineage>
</organism>
<keyword evidence="2" id="KW-1185">Reference proteome</keyword>
<dbReference type="OrthoDB" id="796083at2"/>
<reference evidence="1 2" key="1">
    <citation type="submission" date="2015-12" db="EMBL/GenBank/DDBJ databases">
        <title>Genome sequence of Mucilaginibacter gotjawali.</title>
        <authorList>
            <person name="Lee J.S."/>
            <person name="Lee K.C."/>
            <person name="Kim K.K."/>
            <person name="Lee B.W."/>
        </authorList>
    </citation>
    <scope>NUCLEOTIDE SEQUENCE [LARGE SCALE GENOMIC DNA]</scope>
    <source>
        <strain evidence="1 2">SA3-7</strain>
    </source>
</reference>
<evidence type="ECO:0000313" key="2">
    <source>
        <dbReference type="Proteomes" id="UP000218263"/>
    </source>
</evidence>
<dbReference type="Proteomes" id="UP000218263">
    <property type="component" value="Chromosome"/>
</dbReference>
<dbReference type="EMBL" id="AP017313">
    <property type="protein sequence ID" value="BAU52326.1"/>
    <property type="molecule type" value="Genomic_DNA"/>
</dbReference>
<gene>
    <name evidence="1" type="ORF">MgSA37_00481</name>
</gene>
<dbReference type="AlphaFoldDB" id="A0A120MY01"/>
<sequence>MEEELPAENSIREPKPAIEPIPEVYVLRGWKEYAGESLLIIFSVLLALILTEYINYLHDQKDTNELISNIRNEMITNRKHEAEQYAYQLKVLKSIDSALASPEMQKKIVANGEFHLNYIAPQGILYRYFDDAAWEVAKSHNIASKVDIKTIYMLTHIYADQEKVAKIEDEVAKVIFSPESRKPENVRTTLILIRDNYKGWAVDRAAGLLYQYDEAIKALDK</sequence>
<dbReference type="RefSeq" id="WP_096349665.1">
    <property type="nucleotide sequence ID" value="NZ_AP017313.1"/>
</dbReference>
<dbReference type="KEGG" id="mgot:MgSA37_00481"/>
<evidence type="ECO:0000313" key="1">
    <source>
        <dbReference type="EMBL" id="BAU52326.1"/>
    </source>
</evidence>
<accession>A0A120MY01</accession>
<proteinExistence type="predicted"/>